<feature type="region of interest" description="Disordered" evidence="1">
    <location>
        <begin position="25"/>
        <end position="112"/>
    </location>
</feature>
<comment type="caution">
    <text evidence="3">The sequence shown here is derived from an EMBL/GenBank/DDBJ whole genome shotgun (WGS) entry which is preliminary data.</text>
</comment>
<evidence type="ECO:0000313" key="4">
    <source>
        <dbReference type="Proteomes" id="UP001163846"/>
    </source>
</evidence>
<dbReference type="AlphaFoldDB" id="A0AA38UAI6"/>
<gene>
    <name evidence="3" type="ORF">F5878DRAFT_727370</name>
</gene>
<keyword evidence="2" id="KW-0732">Signal</keyword>
<feature type="chain" id="PRO_5041467020" evidence="2">
    <location>
        <begin position="24"/>
        <end position="305"/>
    </location>
</feature>
<sequence length="305" mass="33587">MHFNSSVFYALMCLSAIVHTACGSPVPASSDRADSPTLPGGSLEHASSERAGSPSPPSMPLSSNRQVQGSSAPHNPSASEVEPAGPALSIGLPTLGRPPRQGSQPFQHQHPPLWTRLSTRELSSLIVKYIEAGLKFYGPRELGSFILELRTHPHRDIHFYYPGPDNNPETYVPIPAYIQYSSVAPIQYVGYNFAFSPRLLCDTTTIENNFWGSGTLSFGFSRAHDLDLIAHATMLLRVFEKVDKSRKASPDNTLLRNHTMFIASYGRFQFVNTIPGDRSGRGLEVKDTGNGLFNRIRGWFFPQLA</sequence>
<proteinExistence type="predicted"/>
<organism evidence="3 4">
    <name type="scientific">Lentinula raphanica</name>
    <dbReference type="NCBI Taxonomy" id="153919"/>
    <lineage>
        <taxon>Eukaryota</taxon>
        <taxon>Fungi</taxon>
        <taxon>Dikarya</taxon>
        <taxon>Basidiomycota</taxon>
        <taxon>Agaricomycotina</taxon>
        <taxon>Agaricomycetes</taxon>
        <taxon>Agaricomycetidae</taxon>
        <taxon>Agaricales</taxon>
        <taxon>Marasmiineae</taxon>
        <taxon>Omphalotaceae</taxon>
        <taxon>Lentinula</taxon>
    </lineage>
</organism>
<keyword evidence="4" id="KW-1185">Reference proteome</keyword>
<dbReference type="Proteomes" id="UP001163846">
    <property type="component" value="Unassembled WGS sequence"/>
</dbReference>
<accession>A0AA38UAI6</accession>
<evidence type="ECO:0000256" key="1">
    <source>
        <dbReference type="SAM" id="MobiDB-lite"/>
    </source>
</evidence>
<feature type="signal peptide" evidence="2">
    <location>
        <begin position="1"/>
        <end position="23"/>
    </location>
</feature>
<feature type="compositionally biased region" description="Polar residues" evidence="1">
    <location>
        <begin position="64"/>
        <end position="78"/>
    </location>
</feature>
<reference evidence="3" key="1">
    <citation type="submission" date="2022-08" db="EMBL/GenBank/DDBJ databases">
        <authorList>
            <consortium name="DOE Joint Genome Institute"/>
            <person name="Min B."/>
            <person name="Riley R."/>
            <person name="Sierra-Patev S."/>
            <person name="Naranjo-Ortiz M."/>
            <person name="Looney B."/>
            <person name="Konkel Z."/>
            <person name="Slot J.C."/>
            <person name="Sakamoto Y."/>
            <person name="Steenwyk J.L."/>
            <person name="Rokas A."/>
            <person name="Carro J."/>
            <person name="Camarero S."/>
            <person name="Ferreira P."/>
            <person name="Molpeceres G."/>
            <person name="Ruiz-Duenas F.J."/>
            <person name="Serrano A."/>
            <person name="Henrissat B."/>
            <person name="Drula E."/>
            <person name="Hughes K.W."/>
            <person name="Mata J.L."/>
            <person name="Ishikawa N.K."/>
            <person name="Vargas-Isla R."/>
            <person name="Ushijima S."/>
            <person name="Smith C.A."/>
            <person name="Ahrendt S."/>
            <person name="Andreopoulos W."/>
            <person name="He G."/>
            <person name="Labutti K."/>
            <person name="Lipzen A."/>
            <person name="Ng V."/>
            <person name="Sandor L."/>
            <person name="Barry K."/>
            <person name="Martinez A.T."/>
            <person name="Xiao Y."/>
            <person name="Gibbons J.G."/>
            <person name="Terashima K."/>
            <person name="Hibbett D.S."/>
            <person name="Grigoriev I.V."/>
        </authorList>
    </citation>
    <scope>NUCLEOTIDE SEQUENCE</scope>
    <source>
        <strain evidence="3">TFB9207</strain>
    </source>
</reference>
<protein>
    <submittedName>
        <fullName evidence="3">Uncharacterized protein</fullName>
    </submittedName>
</protein>
<evidence type="ECO:0000256" key="2">
    <source>
        <dbReference type="SAM" id="SignalP"/>
    </source>
</evidence>
<evidence type="ECO:0000313" key="3">
    <source>
        <dbReference type="EMBL" id="KAJ3835649.1"/>
    </source>
</evidence>
<name>A0AA38UAI6_9AGAR</name>
<dbReference type="EMBL" id="MU806391">
    <property type="protein sequence ID" value="KAJ3835649.1"/>
    <property type="molecule type" value="Genomic_DNA"/>
</dbReference>